<dbReference type="RefSeq" id="WP_266085747.1">
    <property type="nucleotide sequence ID" value="NZ_RKLV01000002.1"/>
</dbReference>
<protein>
    <submittedName>
        <fullName evidence="6">MBL fold metallo-hydrolase</fullName>
    </submittedName>
</protein>
<sequence length="202" mass="22179">MEVHNVTEGAETFTSNAWLGVGERNVLVDAGSADDDRTVRRISERVDTLDAVVLTHQHGDHIGSLNTVLDRFDASLAAYANHPRRDESLEQGDEVRIGDEICNVVHTPGHADDHVSFVGEGVVFTGDVVVYNDDAFDDGSFGRTDMRGASREELIESVRRLLDSLPTSAESMYAGHGDAYTGDVHGVVERALERAERREPKY</sequence>
<proteinExistence type="predicted"/>
<dbReference type="AlphaFoldDB" id="A0A9Q4GHS4"/>
<organism evidence="6 7">
    <name type="scientific">Halorutilus salinus</name>
    <dbReference type="NCBI Taxonomy" id="2487751"/>
    <lineage>
        <taxon>Archaea</taxon>
        <taxon>Methanobacteriati</taxon>
        <taxon>Methanobacteriota</taxon>
        <taxon>Stenosarchaea group</taxon>
        <taxon>Halobacteria</taxon>
        <taxon>Halorutilales</taxon>
        <taxon>Halorutilaceae</taxon>
        <taxon>Halorutilus</taxon>
    </lineage>
</organism>
<dbReference type="PANTHER" id="PTHR46233:SF3">
    <property type="entry name" value="HYDROXYACYLGLUTATHIONE HYDROLASE GLOC"/>
    <property type="match status" value="1"/>
</dbReference>
<name>A0A9Q4GHS4_9EURY</name>
<dbReference type="SUPFAM" id="SSF56281">
    <property type="entry name" value="Metallo-hydrolase/oxidoreductase"/>
    <property type="match status" value="1"/>
</dbReference>
<dbReference type="InterPro" id="IPR036866">
    <property type="entry name" value="RibonucZ/Hydroxyglut_hydro"/>
</dbReference>
<dbReference type="Proteomes" id="UP001149411">
    <property type="component" value="Unassembled WGS sequence"/>
</dbReference>
<evidence type="ECO:0000259" key="5">
    <source>
        <dbReference type="SMART" id="SM00849"/>
    </source>
</evidence>
<comment type="caution">
    <text evidence="6">The sequence shown here is derived from an EMBL/GenBank/DDBJ whole genome shotgun (WGS) entry which is preliminary data.</text>
</comment>
<dbReference type="Gene3D" id="3.60.15.10">
    <property type="entry name" value="Ribonuclease Z/Hydroxyacylglutathione hydrolase-like"/>
    <property type="match status" value="1"/>
</dbReference>
<dbReference type="PANTHER" id="PTHR46233">
    <property type="entry name" value="HYDROXYACYLGLUTATHIONE HYDROLASE GLOC"/>
    <property type="match status" value="1"/>
</dbReference>
<evidence type="ECO:0000256" key="3">
    <source>
        <dbReference type="ARBA" id="ARBA00022801"/>
    </source>
</evidence>
<evidence type="ECO:0000313" key="6">
    <source>
        <dbReference type="EMBL" id="MCX2818093.1"/>
    </source>
</evidence>
<comment type="cofactor">
    <cofactor evidence="1">
        <name>Zn(2+)</name>
        <dbReference type="ChEBI" id="CHEBI:29105"/>
    </cofactor>
</comment>
<reference evidence="6" key="1">
    <citation type="submission" date="2022-09" db="EMBL/GenBank/DDBJ databases">
        <title>Haloadaptaus new haloarchaeum isolated from saline soil.</title>
        <authorList>
            <person name="Duran-Viseras A."/>
            <person name="Sanchez-Porro C."/>
            <person name="Ventosa A."/>
        </authorList>
    </citation>
    <scope>NUCLEOTIDE SEQUENCE</scope>
    <source>
        <strain evidence="6">F3-133</strain>
    </source>
</reference>
<evidence type="ECO:0000256" key="4">
    <source>
        <dbReference type="ARBA" id="ARBA00022833"/>
    </source>
</evidence>
<keyword evidence="4" id="KW-0862">Zinc</keyword>
<evidence type="ECO:0000256" key="2">
    <source>
        <dbReference type="ARBA" id="ARBA00022723"/>
    </source>
</evidence>
<keyword evidence="3" id="KW-0378">Hydrolase</keyword>
<accession>A0A9Q4GHS4</accession>
<feature type="domain" description="Metallo-beta-lactamase" evidence="5">
    <location>
        <begin position="14"/>
        <end position="176"/>
    </location>
</feature>
<dbReference type="Pfam" id="PF00753">
    <property type="entry name" value="Lactamase_B"/>
    <property type="match status" value="1"/>
</dbReference>
<dbReference type="SMART" id="SM00849">
    <property type="entry name" value="Lactamase_B"/>
    <property type="match status" value="1"/>
</dbReference>
<keyword evidence="2" id="KW-0479">Metal-binding</keyword>
<evidence type="ECO:0000256" key="1">
    <source>
        <dbReference type="ARBA" id="ARBA00001947"/>
    </source>
</evidence>
<keyword evidence="7" id="KW-1185">Reference proteome</keyword>
<gene>
    <name evidence="6" type="ORF">EGH25_01825</name>
</gene>
<dbReference type="CDD" id="cd06262">
    <property type="entry name" value="metallo-hydrolase-like_MBL-fold"/>
    <property type="match status" value="1"/>
</dbReference>
<dbReference type="GO" id="GO:0046872">
    <property type="term" value="F:metal ion binding"/>
    <property type="evidence" value="ECO:0007669"/>
    <property type="project" value="UniProtKB-KW"/>
</dbReference>
<dbReference type="EMBL" id="RKLV01000002">
    <property type="protein sequence ID" value="MCX2818093.1"/>
    <property type="molecule type" value="Genomic_DNA"/>
</dbReference>
<dbReference type="InterPro" id="IPR001279">
    <property type="entry name" value="Metallo-B-lactamas"/>
</dbReference>
<evidence type="ECO:0000313" key="7">
    <source>
        <dbReference type="Proteomes" id="UP001149411"/>
    </source>
</evidence>
<dbReference type="InterPro" id="IPR051453">
    <property type="entry name" value="MBL_Glyoxalase_II"/>
</dbReference>
<dbReference type="GO" id="GO:0016787">
    <property type="term" value="F:hydrolase activity"/>
    <property type="evidence" value="ECO:0007669"/>
    <property type="project" value="UniProtKB-KW"/>
</dbReference>